<dbReference type="GO" id="GO:0009611">
    <property type="term" value="P:response to wounding"/>
    <property type="evidence" value="ECO:0007669"/>
    <property type="project" value="InterPro"/>
</dbReference>
<dbReference type="InterPro" id="IPR005018">
    <property type="entry name" value="DOMON_domain"/>
</dbReference>
<feature type="domain" description="Cytochrome b561" evidence="11">
    <location>
        <begin position="193"/>
        <end position="403"/>
    </location>
</feature>
<keyword evidence="5 8" id="KW-1133">Transmembrane helix</keyword>
<dbReference type="Pfam" id="PF03188">
    <property type="entry name" value="Cytochrom_B561"/>
    <property type="match status" value="1"/>
</dbReference>
<dbReference type="PANTHER" id="PTHR47797:SF3">
    <property type="entry name" value="CYTOCHROME B561 DOMAIN-CONTAINING PROTEIN"/>
    <property type="match status" value="1"/>
</dbReference>
<feature type="compositionally biased region" description="Low complexity" evidence="7">
    <location>
        <begin position="39"/>
        <end position="49"/>
    </location>
</feature>
<protein>
    <submittedName>
        <fullName evidence="12">CBD9-like protein</fullName>
    </submittedName>
</protein>
<feature type="domain" description="DOMON" evidence="10">
    <location>
        <begin position="74"/>
        <end position="183"/>
    </location>
</feature>
<organism evidence="12 13">
    <name type="scientific">Coprinopsis marcescibilis</name>
    <name type="common">Agaric fungus</name>
    <name type="synonym">Psathyrella marcescibilis</name>
    <dbReference type="NCBI Taxonomy" id="230819"/>
    <lineage>
        <taxon>Eukaryota</taxon>
        <taxon>Fungi</taxon>
        <taxon>Dikarya</taxon>
        <taxon>Basidiomycota</taxon>
        <taxon>Agaricomycotina</taxon>
        <taxon>Agaricomycetes</taxon>
        <taxon>Agaricomycetidae</taxon>
        <taxon>Agaricales</taxon>
        <taxon>Agaricineae</taxon>
        <taxon>Psathyrellaceae</taxon>
        <taxon>Coprinopsis</taxon>
    </lineage>
</organism>
<dbReference type="OrthoDB" id="19261at2759"/>
<dbReference type="GO" id="GO:0016020">
    <property type="term" value="C:membrane"/>
    <property type="evidence" value="ECO:0007669"/>
    <property type="project" value="UniProtKB-SubCell"/>
</dbReference>
<evidence type="ECO:0000256" key="8">
    <source>
        <dbReference type="SAM" id="Phobius"/>
    </source>
</evidence>
<dbReference type="CDD" id="cd08760">
    <property type="entry name" value="Cyt_b561_FRRS1_like"/>
    <property type="match status" value="1"/>
</dbReference>
<dbReference type="PANTHER" id="PTHR47797">
    <property type="entry name" value="DEHYDROGENASE, PUTATIVE (AFU_ORTHOLOGUE AFUA_8G05805)-RELATED"/>
    <property type="match status" value="1"/>
</dbReference>
<dbReference type="CDD" id="cd09630">
    <property type="entry name" value="CDH_like_cytochrome"/>
    <property type="match status" value="1"/>
</dbReference>
<evidence type="ECO:0000313" key="13">
    <source>
        <dbReference type="Proteomes" id="UP000307440"/>
    </source>
</evidence>
<feature type="compositionally biased region" description="Polar residues" evidence="7">
    <location>
        <begin position="51"/>
        <end position="65"/>
    </location>
</feature>
<dbReference type="AlphaFoldDB" id="A0A5C3L0Z1"/>
<gene>
    <name evidence="12" type="ORF">FA15DRAFT_668257</name>
</gene>
<reference evidence="12 13" key="1">
    <citation type="journal article" date="2019" name="Nat. Ecol. Evol.">
        <title>Megaphylogeny resolves global patterns of mushroom evolution.</title>
        <authorList>
            <person name="Varga T."/>
            <person name="Krizsan K."/>
            <person name="Foldi C."/>
            <person name="Dima B."/>
            <person name="Sanchez-Garcia M."/>
            <person name="Sanchez-Ramirez S."/>
            <person name="Szollosi G.J."/>
            <person name="Szarkandi J.G."/>
            <person name="Papp V."/>
            <person name="Albert L."/>
            <person name="Andreopoulos W."/>
            <person name="Angelini C."/>
            <person name="Antonin V."/>
            <person name="Barry K.W."/>
            <person name="Bougher N.L."/>
            <person name="Buchanan P."/>
            <person name="Buyck B."/>
            <person name="Bense V."/>
            <person name="Catcheside P."/>
            <person name="Chovatia M."/>
            <person name="Cooper J."/>
            <person name="Damon W."/>
            <person name="Desjardin D."/>
            <person name="Finy P."/>
            <person name="Geml J."/>
            <person name="Haridas S."/>
            <person name="Hughes K."/>
            <person name="Justo A."/>
            <person name="Karasinski D."/>
            <person name="Kautmanova I."/>
            <person name="Kiss B."/>
            <person name="Kocsube S."/>
            <person name="Kotiranta H."/>
            <person name="LaButti K.M."/>
            <person name="Lechner B.E."/>
            <person name="Liimatainen K."/>
            <person name="Lipzen A."/>
            <person name="Lukacs Z."/>
            <person name="Mihaltcheva S."/>
            <person name="Morgado L.N."/>
            <person name="Niskanen T."/>
            <person name="Noordeloos M.E."/>
            <person name="Ohm R.A."/>
            <person name="Ortiz-Santana B."/>
            <person name="Ovrebo C."/>
            <person name="Racz N."/>
            <person name="Riley R."/>
            <person name="Savchenko A."/>
            <person name="Shiryaev A."/>
            <person name="Soop K."/>
            <person name="Spirin V."/>
            <person name="Szebenyi C."/>
            <person name="Tomsovsky M."/>
            <person name="Tulloss R.E."/>
            <person name="Uehling J."/>
            <person name="Grigoriev I.V."/>
            <person name="Vagvolgyi C."/>
            <person name="Papp T."/>
            <person name="Martin F.M."/>
            <person name="Miettinen O."/>
            <person name="Hibbett D.S."/>
            <person name="Nagy L.G."/>
        </authorList>
    </citation>
    <scope>NUCLEOTIDE SEQUENCE [LARGE SCALE GENOMIC DNA]</scope>
    <source>
        <strain evidence="12 13">CBS 121175</strain>
    </source>
</reference>
<dbReference type="GO" id="GO:0004867">
    <property type="term" value="F:serine-type endopeptidase inhibitor activity"/>
    <property type="evidence" value="ECO:0007669"/>
    <property type="project" value="InterPro"/>
</dbReference>
<dbReference type="Gene3D" id="2.60.40.1210">
    <property type="entry name" value="Cellobiose dehydrogenase, cytochrome domain"/>
    <property type="match status" value="1"/>
</dbReference>
<evidence type="ECO:0000259" key="11">
    <source>
        <dbReference type="PROSITE" id="PS50939"/>
    </source>
</evidence>
<dbReference type="InterPro" id="IPR000864">
    <property type="entry name" value="Prot_inh_pot1"/>
</dbReference>
<evidence type="ECO:0000256" key="6">
    <source>
        <dbReference type="ARBA" id="ARBA00023136"/>
    </source>
</evidence>
<evidence type="ECO:0000256" key="7">
    <source>
        <dbReference type="SAM" id="MobiDB-lite"/>
    </source>
</evidence>
<keyword evidence="3 8" id="KW-0812">Transmembrane</keyword>
<feature type="region of interest" description="Disordered" evidence="7">
    <location>
        <begin position="34"/>
        <end position="67"/>
    </location>
</feature>
<evidence type="ECO:0000259" key="10">
    <source>
        <dbReference type="PROSITE" id="PS50836"/>
    </source>
</evidence>
<proteinExistence type="predicted"/>
<dbReference type="PROSITE" id="PS00285">
    <property type="entry name" value="POTATO_INHIBITOR"/>
    <property type="match status" value="1"/>
</dbReference>
<evidence type="ECO:0000313" key="12">
    <source>
        <dbReference type="EMBL" id="TFK25733.1"/>
    </source>
</evidence>
<evidence type="ECO:0000256" key="2">
    <source>
        <dbReference type="ARBA" id="ARBA00022448"/>
    </source>
</evidence>
<feature type="transmembrane region" description="Helical" evidence="8">
    <location>
        <begin position="308"/>
        <end position="329"/>
    </location>
</feature>
<keyword evidence="13" id="KW-1185">Reference proteome</keyword>
<sequence>MRLLGPLALAILSATSAVATGSLIARAPPGGGYGGYGGSSSDDTASGGSRNPPTGGSPNNGTSASALGDERCNTNMCINAQVNGNTVRYTLTSQRDQVGWMAMGFGRTMVGSPMIIMWANGDGTVTLSQRQATRQAEPAVVDDPPRIATLQQTLSVTSGNRHSYVFDLPANSDTTQNIIWAYSGTRPSSSAEDARLVQHTAQGTTTLDLTRTVGGGEDRDDAESVTLTSGQRTFLAHAVIASIAFLIIMPIGGLIPRYLRTFTTGWFKFHWFIQFVLAGVLAVIGIVLAIVGISNAGGSHLNSPHKRGGIILLVLYFLQVSLGAIIHFVKPKRGGRPPQNYVHAILGITIVALSLYQVRTGYNVEWPELVGRPAPNAVNIVWYVWVVLLPVAYFGGLALLPRQWKQEKKSREATSDIHGVEKTQLLRR</sequence>
<feature type="transmembrane region" description="Helical" evidence="8">
    <location>
        <begin position="234"/>
        <end position="259"/>
    </location>
</feature>
<evidence type="ECO:0000256" key="3">
    <source>
        <dbReference type="ARBA" id="ARBA00022692"/>
    </source>
</evidence>
<keyword evidence="4" id="KW-0249">Electron transport</keyword>
<evidence type="ECO:0000256" key="1">
    <source>
        <dbReference type="ARBA" id="ARBA00004370"/>
    </source>
</evidence>
<keyword evidence="2" id="KW-0813">Transport</keyword>
<keyword evidence="9" id="KW-0732">Signal</keyword>
<dbReference type="SMART" id="SM00665">
    <property type="entry name" value="B561"/>
    <property type="match status" value="1"/>
</dbReference>
<keyword evidence="6 8" id="KW-0472">Membrane</keyword>
<dbReference type="InterPro" id="IPR015920">
    <property type="entry name" value="Cellobiose_DH-like_cyt"/>
</dbReference>
<feature type="transmembrane region" description="Helical" evidence="8">
    <location>
        <begin position="341"/>
        <end position="360"/>
    </location>
</feature>
<dbReference type="Proteomes" id="UP000307440">
    <property type="component" value="Unassembled WGS sequence"/>
</dbReference>
<dbReference type="PROSITE" id="PS50836">
    <property type="entry name" value="DOMON"/>
    <property type="match status" value="1"/>
</dbReference>
<name>A0A5C3L0Z1_COPMA</name>
<dbReference type="EMBL" id="ML210183">
    <property type="protein sequence ID" value="TFK25733.1"/>
    <property type="molecule type" value="Genomic_DNA"/>
</dbReference>
<evidence type="ECO:0000256" key="4">
    <source>
        <dbReference type="ARBA" id="ARBA00022982"/>
    </source>
</evidence>
<evidence type="ECO:0000256" key="9">
    <source>
        <dbReference type="SAM" id="SignalP"/>
    </source>
</evidence>
<dbReference type="STRING" id="230819.A0A5C3L0Z1"/>
<feature type="chain" id="PRO_5022737124" evidence="9">
    <location>
        <begin position="22"/>
        <end position="428"/>
    </location>
</feature>
<feature type="signal peptide" evidence="9">
    <location>
        <begin position="1"/>
        <end position="21"/>
    </location>
</feature>
<dbReference type="InterPro" id="IPR006593">
    <property type="entry name" value="Cyt_b561/ferric_Rdtase_TM"/>
</dbReference>
<accession>A0A5C3L0Z1</accession>
<dbReference type="PROSITE" id="PS50939">
    <property type="entry name" value="CYTOCHROME_B561"/>
    <property type="match status" value="1"/>
</dbReference>
<comment type="subcellular location">
    <subcellularLocation>
        <location evidence="1">Membrane</location>
    </subcellularLocation>
</comment>
<feature type="transmembrane region" description="Helical" evidence="8">
    <location>
        <begin position="271"/>
        <end position="296"/>
    </location>
</feature>
<dbReference type="Pfam" id="PF16010">
    <property type="entry name" value="CDH-cyt"/>
    <property type="match status" value="1"/>
</dbReference>
<dbReference type="SUPFAM" id="SSF49344">
    <property type="entry name" value="CBD9-like"/>
    <property type="match status" value="1"/>
</dbReference>
<feature type="transmembrane region" description="Helical" evidence="8">
    <location>
        <begin position="380"/>
        <end position="400"/>
    </location>
</feature>
<dbReference type="SMART" id="SM00664">
    <property type="entry name" value="DoH"/>
    <property type="match status" value="1"/>
</dbReference>
<evidence type="ECO:0000256" key="5">
    <source>
        <dbReference type="ARBA" id="ARBA00022989"/>
    </source>
</evidence>
<dbReference type="Gene3D" id="1.20.120.1770">
    <property type="match status" value="1"/>
</dbReference>